<keyword evidence="3" id="KW-1185">Reference proteome</keyword>
<evidence type="ECO:0000256" key="1">
    <source>
        <dbReference type="SAM" id="SignalP"/>
    </source>
</evidence>
<dbReference type="Proteomes" id="UP000199452">
    <property type="component" value="Unassembled WGS sequence"/>
</dbReference>
<reference evidence="2 3" key="1">
    <citation type="submission" date="2016-09" db="EMBL/GenBank/DDBJ databases">
        <authorList>
            <person name="Capua I."/>
            <person name="De Benedictis P."/>
            <person name="Joannis T."/>
            <person name="Lombin L.H."/>
            <person name="Cattoli G."/>
        </authorList>
    </citation>
    <scope>NUCLEOTIDE SEQUENCE [LARGE SCALE GENOMIC DNA]</scope>
    <source>
        <strain evidence="2 3">A7P-90m</strain>
    </source>
</reference>
<dbReference type="STRING" id="1640674.SAMN05216323_10233"/>
<organism evidence="2 3">
    <name type="scientific">Williamwhitmania taraxaci</name>
    <dbReference type="NCBI Taxonomy" id="1640674"/>
    <lineage>
        <taxon>Bacteria</taxon>
        <taxon>Pseudomonadati</taxon>
        <taxon>Bacteroidota</taxon>
        <taxon>Bacteroidia</taxon>
        <taxon>Bacteroidales</taxon>
        <taxon>Williamwhitmaniaceae</taxon>
        <taxon>Williamwhitmania</taxon>
    </lineage>
</organism>
<sequence length="515" mass="57602">MSGNKALQYLLLTALVACFTSGLLAQTRVVDPISDPPIFKVISPDINSGKITLRWDRSPSPDSLIKGYIIYRLEKDNLGQISTIKIDSVDASTFIYTDISATVNSNAKQVSYRLATKGKLIPSRLTDPHKTMWATAKYDSCKATLKISWTRYVGWGNRVKRYHIYSSIGNQTFDSGALVKIGTVTGTDTIYSLPNITENEHYHFAILAVKDDADSTSSWSNHIYKNTLMPIAPATMGFDSLVSSQNAVRLRYRIDNQTGTDNFEIFRSDNIFSIFNSIHPFTDKTETEFADNGLVRGRTYFYYIIAKNKCNNIVARSDTAQSLIVNVQNAGETNNLVWQEYPLFGGSVTYSVWRKTSIDPSFMQIATNITEATYTDDVSSLFGKNVSPEVCYRIEAEWIKGNYKTVSQSQVSCISIVPDIVMPNAIDPLSEMVNPGTNKRRNRFEPITGFVVDFSLQVFDRNGRVLYDGSTGWDGRINQGEFVKPGSYIYVLKVTLPSGKVLEKSGTVNVLYTKM</sequence>
<dbReference type="CDD" id="cd00063">
    <property type="entry name" value="FN3"/>
    <property type="match status" value="2"/>
</dbReference>
<accession>A0A1G6K408</accession>
<keyword evidence="1" id="KW-0732">Signal</keyword>
<evidence type="ECO:0008006" key="4">
    <source>
        <dbReference type="Google" id="ProtNLM"/>
    </source>
</evidence>
<dbReference type="InterPro" id="IPR013783">
    <property type="entry name" value="Ig-like_fold"/>
</dbReference>
<dbReference type="InterPro" id="IPR036116">
    <property type="entry name" value="FN3_sf"/>
</dbReference>
<dbReference type="AlphaFoldDB" id="A0A1G6K408"/>
<dbReference type="Gene3D" id="2.60.40.10">
    <property type="entry name" value="Immunoglobulins"/>
    <property type="match status" value="2"/>
</dbReference>
<evidence type="ECO:0000313" key="3">
    <source>
        <dbReference type="Proteomes" id="UP000199452"/>
    </source>
</evidence>
<gene>
    <name evidence="2" type="ORF">SAMN05216323_10233</name>
</gene>
<evidence type="ECO:0000313" key="2">
    <source>
        <dbReference type="EMBL" id="SDC25673.1"/>
    </source>
</evidence>
<dbReference type="SUPFAM" id="SSF49265">
    <property type="entry name" value="Fibronectin type III"/>
    <property type="match status" value="1"/>
</dbReference>
<proteinExistence type="predicted"/>
<feature type="signal peptide" evidence="1">
    <location>
        <begin position="1"/>
        <end position="25"/>
    </location>
</feature>
<dbReference type="OrthoDB" id="1123245at2"/>
<feature type="chain" id="PRO_5011460530" description="Gliding motility-associated C-terminal domain-containing protein" evidence="1">
    <location>
        <begin position="26"/>
        <end position="515"/>
    </location>
</feature>
<protein>
    <recommendedName>
        <fullName evidence="4">Gliding motility-associated C-terminal domain-containing protein</fullName>
    </recommendedName>
</protein>
<dbReference type="RefSeq" id="WP_125869803.1">
    <property type="nucleotide sequence ID" value="NZ_FMYP01000023.1"/>
</dbReference>
<dbReference type="PROSITE" id="PS51257">
    <property type="entry name" value="PROKAR_LIPOPROTEIN"/>
    <property type="match status" value="1"/>
</dbReference>
<name>A0A1G6K408_9BACT</name>
<dbReference type="InterPro" id="IPR003961">
    <property type="entry name" value="FN3_dom"/>
</dbReference>
<dbReference type="EMBL" id="FMYP01000023">
    <property type="protein sequence ID" value="SDC25673.1"/>
    <property type="molecule type" value="Genomic_DNA"/>
</dbReference>